<evidence type="ECO:0000256" key="11">
    <source>
        <dbReference type="ARBA" id="ARBA00023326"/>
    </source>
</evidence>
<dbReference type="Proteomes" id="UP000325902">
    <property type="component" value="Unassembled WGS sequence"/>
</dbReference>
<evidence type="ECO:0000256" key="1">
    <source>
        <dbReference type="ARBA" id="ARBA00004613"/>
    </source>
</evidence>
<feature type="chain" id="PRO_5024817834" evidence="14">
    <location>
        <begin position="20"/>
        <end position="407"/>
    </location>
</feature>
<protein>
    <submittedName>
        <fullName evidence="15">Endo-xylogalacturonan hydrolase A</fullName>
    </submittedName>
</protein>
<evidence type="ECO:0000256" key="8">
    <source>
        <dbReference type="ARBA" id="ARBA00023277"/>
    </source>
</evidence>
<evidence type="ECO:0000256" key="12">
    <source>
        <dbReference type="ARBA" id="ARBA00037278"/>
    </source>
</evidence>
<keyword evidence="4 14" id="KW-0732">Signal</keyword>
<dbReference type="SUPFAM" id="SSF51126">
    <property type="entry name" value="Pectin lyase-like"/>
    <property type="match status" value="1"/>
</dbReference>
<keyword evidence="8" id="KW-0119">Carbohydrate metabolism</keyword>
<keyword evidence="9 13" id="KW-0326">Glycosidase</keyword>
<dbReference type="PANTHER" id="PTHR31736:SF9">
    <property type="entry name" value="ENDO-XYLOGALACTURONAN HYDROLASE A-RELATED"/>
    <property type="match status" value="1"/>
</dbReference>
<keyword evidence="5" id="KW-0677">Repeat</keyword>
<reference evidence="15 16" key="1">
    <citation type="journal article" date="2019" name="Sci. Rep.">
        <title>A multi-omics analysis of the grapevine pathogen Lasiodiplodia theobromae reveals that temperature affects the expression of virulence- and pathogenicity-related genes.</title>
        <authorList>
            <person name="Felix C."/>
            <person name="Meneses R."/>
            <person name="Goncalves M.F.M."/>
            <person name="Tilleman L."/>
            <person name="Duarte A.S."/>
            <person name="Jorrin-Novo J.V."/>
            <person name="Van de Peer Y."/>
            <person name="Deforce D."/>
            <person name="Van Nieuwerburgh F."/>
            <person name="Esteves A.C."/>
            <person name="Alves A."/>
        </authorList>
    </citation>
    <scope>NUCLEOTIDE SEQUENCE [LARGE SCALE GENOMIC DNA]</scope>
    <source>
        <strain evidence="15 16">LA-SOL3</strain>
    </source>
</reference>
<dbReference type="EMBL" id="VCHE01000044">
    <property type="protein sequence ID" value="KAB2574369.1"/>
    <property type="molecule type" value="Genomic_DNA"/>
</dbReference>
<proteinExistence type="inferred from homology"/>
<dbReference type="OrthoDB" id="187139at2759"/>
<comment type="caution">
    <text evidence="15">The sequence shown here is derived from an EMBL/GenBank/DDBJ whole genome shotgun (WGS) entry which is preliminary data.</text>
</comment>
<evidence type="ECO:0000256" key="9">
    <source>
        <dbReference type="ARBA" id="ARBA00023295"/>
    </source>
</evidence>
<dbReference type="GO" id="GO:0000272">
    <property type="term" value="P:polysaccharide catabolic process"/>
    <property type="evidence" value="ECO:0007669"/>
    <property type="project" value="UniProtKB-KW"/>
</dbReference>
<dbReference type="InterPro" id="IPR012334">
    <property type="entry name" value="Pectin_lyas_fold"/>
</dbReference>
<keyword evidence="11" id="KW-0624">Polysaccharide degradation</keyword>
<evidence type="ECO:0000256" key="6">
    <source>
        <dbReference type="ARBA" id="ARBA00022801"/>
    </source>
</evidence>
<evidence type="ECO:0000313" key="16">
    <source>
        <dbReference type="Proteomes" id="UP000325902"/>
    </source>
</evidence>
<organism evidence="15 16">
    <name type="scientific">Lasiodiplodia theobromae</name>
    <dbReference type="NCBI Taxonomy" id="45133"/>
    <lineage>
        <taxon>Eukaryota</taxon>
        <taxon>Fungi</taxon>
        <taxon>Dikarya</taxon>
        <taxon>Ascomycota</taxon>
        <taxon>Pezizomycotina</taxon>
        <taxon>Dothideomycetes</taxon>
        <taxon>Dothideomycetes incertae sedis</taxon>
        <taxon>Botryosphaeriales</taxon>
        <taxon>Botryosphaeriaceae</taxon>
        <taxon>Lasiodiplodia</taxon>
    </lineage>
</organism>
<keyword evidence="3" id="KW-0964">Secreted</keyword>
<dbReference type="InterPro" id="IPR011050">
    <property type="entry name" value="Pectin_lyase_fold/virulence"/>
</dbReference>
<gene>
    <name evidence="15" type="primary">xghA</name>
    <name evidence="15" type="ORF">DBV05_g6952</name>
</gene>
<keyword evidence="6 13" id="KW-0378">Hydrolase</keyword>
<comment type="similarity">
    <text evidence="2 13">Belongs to the glycosyl hydrolase 28 family.</text>
</comment>
<dbReference type="InterPro" id="IPR000743">
    <property type="entry name" value="Glyco_hydro_28"/>
</dbReference>
<dbReference type="Gene3D" id="2.160.20.10">
    <property type="entry name" value="Single-stranded right-handed beta-helix, Pectin lyase-like"/>
    <property type="match status" value="1"/>
</dbReference>
<dbReference type="AlphaFoldDB" id="A0A5N5D9H7"/>
<name>A0A5N5D9H7_9PEZI</name>
<dbReference type="GO" id="GO:0071555">
    <property type="term" value="P:cell wall organization"/>
    <property type="evidence" value="ECO:0007669"/>
    <property type="project" value="UniProtKB-KW"/>
</dbReference>
<evidence type="ECO:0000313" key="15">
    <source>
        <dbReference type="EMBL" id="KAB2574369.1"/>
    </source>
</evidence>
<keyword evidence="10" id="KW-0961">Cell wall biogenesis/degradation</keyword>
<comment type="function">
    <text evidence="12">Pectinolytic enzyme involved in the degradation of xylogalacturonan (xga), a galacturonan backbone heavily substituted with xylose, and which is one important component of the hairy regions of pectin. Activity requires a galacturonic acid backbone substituted with xylose.</text>
</comment>
<evidence type="ECO:0000256" key="13">
    <source>
        <dbReference type="RuleBase" id="RU361169"/>
    </source>
</evidence>
<dbReference type="Pfam" id="PF00295">
    <property type="entry name" value="Glyco_hydro_28"/>
    <property type="match status" value="1"/>
</dbReference>
<evidence type="ECO:0000256" key="3">
    <source>
        <dbReference type="ARBA" id="ARBA00022525"/>
    </source>
</evidence>
<evidence type="ECO:0000256" key="10">
    <source>
        <dbReference type="ARBA" id="ARBA00023316"/>
    </source>
</evidence>
<feature type="signal peptide" evidence="14">
    <location>
        <begin position="1"/>
        <end position="19"/>
    </location>
</feature>
<evidence type="ECO:0000256" key="14">
    <source>
        <dbReference type="SAM" id="SignalP"/>
    </source>
</evidence>
<dbReference type="GO" id="GO:0005576">
    <property type="term" value="C:extracellular region"/>
    <property type="evidence" value="ECO:0007669"/>
    <property type="project" value="UniProtKB-SubCell"/>
</dbReference>
<comment type="subcellular location">
    <subcellularLocation>
        <location evidence="1">Secreted</location>
    </subcellularLocation>
</comment>
<accession>A0A5N5D9H7</accession>
<keyword evidence="16" id="KW-1185">Reference proteome</keyword>
<dbReference type="PANTHER" id="PTHR31736">
    <property type="match status" value="1"/>
</dbReference>
<evidence type="ECO:0000256" key="7">
    <source>
        <dbReference type="ARBA" id="ARBA00023180"/>
    </source>
</evidence>
<dbReference type="GO" id="GO:0004650">
    <property type="term" value="F:polygalacturonase activity"/>
    <property type="evidence" value="ECO:0007669"/>
    <property type="project" value="InterPro"/>
</dbReference>
<keyword evidence="7" id="KW-0325">Glycoprotein</keyword>
<sequence>MSLVKLLVCLTTVTAIATALPAPAGDKPANTLAPRAVCTPTAGGSSSTDDVPAINSALSTCGQGGTIVFPAGVTYYANSVLDLSACAGCDIQLEGLLKFSSSTSYWSGKTAMILLEKSSGAKIRSLTGSGVIDGNGQNAWDLFASDTSYKRPTLLYITGGSDIDVTGLRQKNPPNVFVSVKGGAERVSFSHLKLDATSKSDNPPKNTDGFDIGESTSVTLYDIDVSNDDDCVAFKPGANYVTIDQITCTGSHGISVGSLGKSNDDSVKNIYASNVKMIDSTKAAGIKTYPSGDSHGLSTVSNVTFTAFTVQNCDYAFQVQSCYGEDAEYCETNPGNAQISDVVVNGFSGETSDKYDPTTANINCGANGSCGIAISDWTVKAPSGKNQVLCSNTPSNLGVTCTSGASG</sequence>
<evidence type="ECO:0000256" key="5">
    <source>
        <dbReference type="ARBA" id="ARBA00022737"/>
    </source>
</evidence>
<evidence type="ECO:0000256" key="2">
    <source>
        <dbReference type="ARBA" id="ARBA00008834"/>
    </source>
</evidence>
<evidence type="ECO:0000256" key="4">
    <source>
        <dbReference type="ARBA" id="ARBA00022729"/>
    </source>
</evidence>